<protein>
    <submittedName>
        <fullName evidence="4">Prepilin-type N-terminal cleavage/methylation domain-containing protein</fullName>
    </submittedName>
</protein>
<dbReference type="Pfam" id="PF07963">
    <property type="entry name" value="N_methyl"/>
    <property type="match status" value="1"/>
</dbReference>
<keyword evidence="1" id="KW-0488">Methylation</keyword>
<evidence type="ECO:0000256" key="3">
    <source>
        <dbReference type="SAM" id="Phobius"/>
    </source>
</evidence>
<gene>
    <name evidence="4" type="ORF">GO608_05695</name>
</gene>
<dbReference type="EMBL" id="WTVH01000007">
    <property type="protein sequence ID" value="NMF92818.1"/>
    <property type="molecule type" value="Genomic_DNA"/>
</dbReference>
<name>A0ABX1N118_9RHOO</name>
<evidence type="ECO:0000313" key="5">
    <source>
        <dbReference type="Proteomes" id="UP000601990"/>
    </source>
</evidence>
<keyword evidence="3" id="KW-0472">Membrane</keyword>
<sequence>MVEKSGPDMTEHRSPNVSRGPSRPAGFTLIELLVVMAIIATLLSIAAPRYFNHLDRVREATLRQSLAVVRDAIDKYRADTGIYPQKLDDLVSRRYLRAVPKDPITESDATWEFLAPPDGDGENDGVWDIRSGAPGQASDGGNYADW</sequence>
<keyword evidence="3" id="KW-0812">Transmembrane</keyword>
<feature type="compositionally biased region" description="Basic and acidic residues" evidence="2">
    <location>
        <begin position="1"/>
        <end position="14"/>
    </location>
</feature>
<dbReference type="PROSITE" id="PS00409">
    <property type="entry name" value="PROKAR_NTER_METHYL"/>
    <property type="match status" value="1"/>
</dbReference>
<reference evidence="4" key="1">
    <citation type="submission" date="2019-12" db="EMBL/GenBank/DDBJ databases">
        <title>Comparative genomics gives insights into the taxonomy of the Azoarcus-Aromatoleum group and reveals separate origins of nif in the plant-associated Azoarcus and non-plant-associated Aromatoleum sub-groups.</title>
        <authorList>
            <person name="Lafos M."/>
            <person name="Maluk M."/>
            <person name="Batista M."/>
            <person name="Junghare M."/>
            <person name="Carmona M."/>
            <person name="Faoro H."/>
            <person name="Cruz L.M."/>
            <person name="Battistoni F."/>
            <person name="De Souza E."/>
            <person name="Pedrosa F."/>
            <person name="Chen W.-M."/>
            <person name="Poole P.S."/>
            <person name="Dixon R.A."/>
            <person name="James E.K."/>
        </authorList>
    </citation>
    <scope>NUCLEOTIDE SEQUENCE</scope>
    <source>
        <strain evidence="4">U120</strain>
    </source>
</reference>
<organism evidence="4 5">
    <name type="scientific">Aromatoleum buckelii</name>
    <dbReference type="NCBI Taxonomy" id="200254"/>
    <lineage>
        <taxon>Bacteria</taxon>
        <taxon>Pseudomonadati</taxon>
        <taxon>Pseudomonadota</taxon>
        <taxon>Betaproteobacteria</taxon>
        <taxon>Rhodocyclales</taxon>
        <taxon>Rhodocyclaceae</taxon>
        <taxon>Aromatoleum</taxon>
    </lineage>
</organism>
<dbReference type="PANTHER" id="PTHR30093:SF47">
    <property type="entry name" value="TYPE IV PILUS NON-CORE MINOR PILIN PILE"/>
    <property type="match status" value="1"/>
</dbReference>
<dbReference type="Gene3D" id="3.30.700.10">
    <property type="entry name" value="Glycoprotein, Type 4 Pilin"/>
    <property type="match status" value="1"/>
</dbReference>
<dbReference type="NCBIfam" id="TIGR02532">
    <property type="entry name" value="IV_pilin_GFxxxE"/>
    <property type="match status" value="1"/>
</dbReference>
<dbReference type="PANTHER" id="PTHR30093">
    <property type="entry name" value="GENERAL SECRETION PATHWAY PROTEIN G"/>
    <property type="match status" value="1"/>
</dbReference>
<proteinExistence type="predicted"/>
<feature type="region of interest" description="Disordered" evidence="2">
    <location>
        <begin position="1"/>
        <end position="21"/>
    </location>
</feature>
<dbReference type="InterPro" id="IPR012902">
    <property type="entry name" value="N_methyl_site"/>
</dbReference>
<feature type="region of interest" description="Disordered" evidence="2">
    <location>
        <begin position="115"/>
        <end position="146"/>
    </location>
</feature>
<evidence type="ECO:0000256" key="1">
    <source>
        <dbReference type="ARBA" id="ARBA00022481"/>
    </source>
</evidence>
<comment type="caution">
    <text evidence="4">The sequence shown here is derived from an EMBL/GenBank/DDBJ whole genome shotgun (WGS) entry which is preliminary data.</text>
</comment>
<evidence type="ECO:0000256" key="2">
    <source>
        <dbReference type="SAM" id="MobiDB-lite"/>
    </source>
</evidence>
<feature type="transmembrane region" description="Helical" evidence="3">
    <location>
        <begin position="25"/>
        <end position="46"/>
    </location>
</feature>
<dbReference type="InterPro" id="IPR045584">
    <property type="entry name" value="Pilin-like"/>
</dbReference>
<dbReference type="InterPro" id="IPR000983">
    <property type="entry name" value="Bac_GSPG_pilin"/>
</dbReference>
<evidence type="ECO:0000313" key="4">
    <source>
        <dbReference type="EMBL" id="NMF92818.1"/>
    </source>
</evidence>
<keyword evidence="3" id="KW-1133">Transmembrane helix</keyword>
<dbReference type="Proteomes" id="UP000601990">
    <property type="component" value="Unassembled WGS sequence"/>
</dbReference>
<keyword evidence="5" id="KW-1185">Reference proteome</keyword>
<dbReference type="PRINTS" id="PR00813">
    <property type="entry name" value="BCTERIALGSPG"/>
</dbReference>
<accession>A0ABX1N118</accession>
<dbReference type="SUPFAM" id="SSF54523">
    <property type="entry name" value="Pili subunits"/>
    <property type="match status" value="1"/>
</dbReference>